<evidence type="ECO:0000313" key="9">
    <source>
        <dbReference type="EMBL" id="SDL41898.1"/>
    </source>
</evidence>
<keyword evidence="4 5" id="KW-0804">Transcription</keyword>
<keyword evidence="10" id="KW-1185">Reference proteome</keyword>
<evidence type="ECO:0000256" key="4">
    <source>
        <dbReference type="ARBA" id="ARBA00023163"/>
    </source>
</evidence>
<dbReference type="InterPro" id="IPR002571">
    <property type="entry name" value="HrcA"/>
</dbReference>
<dbReference type="NCBIfam" id="TIGR00331">
    <property type="entry name" value="hrcA"/>
    <property type="match status" value="1"/>
</dbReference>
<dbReference type="Gene3D" id="3.30.390.60">
    <property type="entry name" value="Heat-inducible transcription repressor hrca homolog, domain 3"/>
    <property type="match status" value="1"/>
</dbReference>
<dbReference type="InterPro" id="IPR021153">
    <property type="entry name" value="HrcA_C"/>
</dbReference>
<dbReference type="GO" id="GO:0045892">
    <property type="term" value="P:negative regulation of DNA-templated transcription"/>
    <property type="evidence" value="ECO:0007669"/>
    <property type="project" value="UniProtKB-UniRule"/>
</dbReference>
<dbReference type="InterPro" id="IPR036388">
    <property type="entry name" value="WH-like_DNA-bd_sf"/>
</dbReference>
<dbReference type="GO" id="GO:0003677">
    <property type="term" value="F:DNA binding"/>
    <property type="evidence" value="ECO:0007669"/>
    <property type="project" value="InterPro"/>
</dbReference>
<dbReference type="Pfam" id="PF03444">
    <property type="entry name" value="WHD_HrcA"/>
    <property type="match status" value="1"/>
</dbReference>
<evidence type="ECO:0000259" key="8">
    <source>
        <dbReference type="Pfam" id="PF03444"/>
    </source>
</evidence>
<organism evidence="9 10">
    <name type="scientific">Halarsenatibacter silvermanii</name>
    <dbReference type="NCBI Taxonomy" id="321763"/>
    <lineage>
        <taxon>Bacteria</taxon>
        <taxon>Bacillati</taxon>
        <taxon>Bacillota</taxon>
        <taxon>Clostridia</taxon>
        <taxon>Halanaerobiales</taxon>
        <taxon>Halarsenatibacteraceae</taxon>
        <taxon>Halarsenatibacter</taxon>
    </lineage>
</organism>
<keyword evidence="6" id="KW-0175">Coiled coil</keyword>
<evidence type="ECO:0000256" key="3">
    <source>
        <dbReference type="ARBA" id="ARBA00023016"/>
    </source>
</evidence>
<dbReference type="AlphaFoldDB" id="A0A1G9JWM2"/>
<keyword evidence="1 5" id="KW-0678">Repressor</keyword>
<dbReference type="HAMAP" id="MF_00081">
    <property type="entry name" value="HrcA"/>
    <property type="match status" value="1"/>
</dbReference>
<dbReference type="Gene3D" id="3.30.450.40">
    <property type="match status" value="1"/>
</dbReference>
<accession>A0A1G9JWM2</accession>
<protein>
    <recommendedName>
        <fullName evidence="5">Heat-inducible transcription repressor HrcA</fullName>
    </recommendedName>
</protein>
<comment type="similarity">
    <text evidence="5">Belongs to the HrcA family.</text>
</comment>
<evidence type="ECO:0000256" key="2">
    <source>
        <dbReference type="ARBA" id="ARBA00023015"/>
    </source>
</evidence>
<dbReference type="Pfam" id="PF01628">
    <property type="entry name" value="HrcA"/>
    <property type="match status" value="1"/>
</dbReference>
<dbReference type="InterPro" id="IPR023120">
    <property type="entry name" value="WHTH_transcript_rep_HrcA_IDD"/>
</dbReference>
<gene>
    <name evidence="5" type="primary">hrcA</name>
    <name evidence="9" type="ORF">SAMN04488692_104110</name>
</gene>
<keyword evidence="3 5" id="KW-0346">Stress response</keyword>
<evidence type="ECO:0000256" key="5">
    <source>
        <dbReference type="HAMAP-Rule" id="MF_00081"/>
    </source>
</evidence>
<dbReference type="EMBL" id="FNGO01000004">
    <property type="protein sequence ID" value="SDL41898.1"/>
    <property type="molecule type" value="Genomic_DNA"/>
</dbReference>
<dbReference type="STRING" id="321763.SAMN04488692_104110"/>
<evidence type="ECO:0000313" key="10">
    <source>
        <dbReference type="Proteomes" id="UP000199476"/>
    </source>
</evidence>
<dbReference type="OrthoDB" id="9783139at2"/>
<dbReference type="Proteomes" id="UP000199476">
    <property type="component" value="Unassembled WGS sequence"/>
</dbReference>
<evidence type="ECO:0000259" key="7">
    <source>
        <dbReference type="Pfam" id="PF01628"/>
    </source>
</evidence>
<dbReference type="RefSeq" id="WP_089758595.1">
    <property type="nucleotide sequence ID" value="NZ_FNGO01000004.1"/>
</dbReference>
<dbReference type="PANTHER" id="PTHR34824:SF1">
    <property type="entry name" value="HEAT-INDUCIBLE TRANSCRIPTION REPRESSOR HRCA"/>
    <property type="match status" value="1"/>
</dbReference>
<evidence type="ECO:0000256" key="1">
    <source>
        <dbReference type="ARBA" id="ARBA00022491"/>
    </source>
</evidence>
<dbReference type="SUPFAM" id="SSF55781">
    <property type="entry name" value="GAF domain-like"/>
    <property type="match status" value="1"/>
</dbReference>
<reference evidence="9 10" key="1">
    <citation type="submission" date="2016-10" db="EMBL/GenBank/DDBJ databases">
        <authorList>
            <person name="de Groot N.N."/>
        </authorList>
    </citation>
    <scope>NUCLEOTIDE SEQUENCE [LARGE SCALE GENOMIC DNA]</scope>
    <source>
        <strain evidence="9 10">SLAS-1</strain>
    </source>
</reference>
<dbReference type="SUPFAM" id="SSF46785">
    <property type="entry name" value="Winged helix' DNA-binding domain"/>
    <property type="match status" value="1"/>
</dbReference>
<feature type="coiled-coil region" evidence="6">
    <location>
        <begin position="260"/>
        <end position="287"/>
    </location>
</feature>
<dbReference type="InterPro" id="IPR036390">
    <property type="entry name" value="WH_DNA-bd_sf"/>
</dbReference>
<evidence type="ECO:0000256" key="6">
    <source>
        <dbReference type="SAM" id="Coils"/>
    </source>
</evidence>
<comment type="function">
    <text evidence="5">Negative regulator of class I heat shock genes (grpE-dnaK-dnaJ and groELS operons). Prevents heat-shock induction of these operons.</text>
</comment>
<feature type="domain" description="Winged helix-turn-helix transcription repressor HrcA DNA-binding" evidence="8">
    <location>
        <begin position="5"/>
        <end position="62"/>
    </location>
</feature>
<dbReference type="InterPro" id="IPR029016">
    <property type="entry name" value="GAF-like_dom_sf"/>
</dbReference>
<sequence>MKEQVSDRQKEVLLAIIEQHILTAEPVGSRTLAREYDLGFSPATVRNEMADLEEMGLVEQPHTSAGRVPSDLGYRFYVDNLLASDFKKPESITKYLKKLSQKKSGLEDIMSGMARMLSQMTQYTALLSEPGFSAGKISRLELFPVNKRRLLLVLITDAGLVTNKVIPLKEELTEEQIEDLKIVLAKRIIDKNIDDIDEEFLQSLEQELKRRLNYTEQIISVLQEELNKVLSQEEMKVYLEGTNYILEQPEFNDISDLKQIMKVLDKEENLRELLQGLEEELDVKIGREIHLEEMQNCSLVYATYQLSDQARGKLGILGPTRMKYVQAISAVDLASELLSQIISSTGR</sequence>
<proteinExistence type="inferred from homology"/>
<dbReference type="PANTHER" id="PTHR34824">
    <property type="entry name" value="HEAT-INDUCIBLE TRANSCRIPTION REPRESSOR HRCA"/>
    <property type="match status" value="1"/>
</dbReference>
<name>A0A1G9JWM2_9FIRM</name>
<dbReference type="InterPro" id="IPR005104">
    <property type="entry name" value="WHTH_HrcA_DNA-bd"/>
</dbReference>
<dbReference type="PIRSF" id="PIRSF005485">
    <property type="entry name" value="HrcA"/>
    <property type="match status" value="1"/>
</dbReference>
<dbReference type="Gene3D" id="1.10.10.10">
    <property type="entry name" value="Winged helix-like DNA-binding domain superfamily/Winged helix DNA-binding domain"/>
    <property type="match status" value="1"/>
</dbReference>
<feature type="domain" description="Heat-inducible transcription repressor HrcA C-terminal" evidence="7">
    <location>
        <begin position="107"/>
        <end position="328"/>
    </location>
</feature>
<keyword evidence="2 5" id="KW-0805">Transcription regulation</keyword>